<dbReference type="GO" id="GO:0030686">
    <property type="term" value="C:90S preribosome"/>
    <property type="evidence" value="ECO:0007669"/>
    <property type="project" value="TreeGrafter"/>
</dbReference>
<dbReference type="Pfam" id="PF22493">
    <property type="entry name" value="PUF_NOP9"/>
    <property type="match status" value="1"/>
</dbReference>
<dbReference type="GO" id="GO:0003723">
    <property type="term" value="F:RNA binding"/>
    <property type="evidence" value="ECO:0007669"/>
    <property type="project" value="InterPro"/>
</dbReference>
<dbReference type="PANTHER" id="PTHR13102:SF0">
    <property type="entry name" value="NUCLEOLAR PROTEIN 9"/>
    <property type="match status" value="1"/>
</dbReference>
<evidence type="ECO:0000256" key="1">
    <source>
        <dbReference type="ARBA" id="ARBA00022737"/>
    </source>
</evidence>
<proteinExistence type="predicted"/>
<dbReference type="OrthoDB" id="9987665at2759"/>
<protein>
    <recommendedName>
        <fullName evidence="5">Nucleolar protein 9</fullName>
    </recommendedName>
</protein>
<dbReference type="AlphaFoldDB" id="A0A8S1HQ25"/>
<gene>
    <name evidence="3" type="ORF">CAUJ_LOCUS11139</name>
</gene>
<evidence type="ECO:0000313" key="3">
    <source>
        <dbReference type="EMBL" id="CAD6195220.1"/>
    </source>
</evidence>
<dbReference type="InterPro" id="IPR016024">
    <property type="entry name" value="ARM-type_fold"/>
</dbReference>
<keyword evidence="4" id="KW-1185">Reference proteome</keyword>
<dbReference type="Proteomes" id="UP000835052">
    <property type="component" value="Unassembled WGS sequence"/>
</dbReference>
<accession>A0A8S1HQ25</accession>
<dbReference type="GO" id="GO:0000472">
    <property type="term" value="P:endonucleolytic cleavage to generate mature 5'-end of SSU-rRNA from (SSU-rRNA, 5.8S rRNA, LSU-rRNA)"/>
    <property type="evidence" value="ECO:0007669"/>
    <property type="project" value="TreeGrafter"/>
</dbReference>
<dbReference type="Gene3D" id="1.25.10.10">
    <property type="entry name" value="Leucine-rich Repeat Variant"/>
    <property type="match status" value="2"/>
</dbReference>
<feature type="compositionally biased region" description="Gly residues" evidence="2">
    <location>
        <begin position="13"/>
        <end position="22"/>
    </location>
</feature>
<feature type="region of interest" description="Disordered" evidence="2">
    <location>
        <begin position="1"/>
        <end position="73"/>
    </location>
</feature>
<dbReference type="PANTHER" id="PTHR13102">
    <property type="entry name" value="NUCLEOLAR PROTEIN 9"/>
    <property type="match status" value="1"/>
</dbReference>
<organism evidence="3 4">
    <name type="scientific">Caenorhabditis auriculariae</name>
    <dbReference type="NCBI Taxonomy" id="2777116"/>
    <lineage>
        <taxon>Eukaryota</taxon>
        <taxon>Metazoa</taxon>
        <taxon>Ecdysozoa</taxon>
        <taxon>Nematoda</taxon>
        <taxon>Chromadorea</taxon>
        <taxon>Rhabditida</taxon>
        <taxon>Rhabditina</taxon>
        <taxon>Rhabditomorpha</taxon>
        <taxon>Rhabditoidea</taxon>
        <taxon>Rhabditidae</taxon>
        <taxon>Peloderinae</taxon>
        <taxon>Caenorhabditis</taxon>
    </lineage>
</organism>
<reference evidence="3" key="1">
    <citation type="submission" date="2020-10" db="EMBL/GenBank/DDBJ databases">
        <authorList>
            <person name="Kikuchi T."/>
        </authorList>
    </citation>
    <scope>NUCLEOTIDE SEQUENCE</scope>
    <source>
        <strain evidence="3">NKZ352</strain>
    </source>
</reference>
<evidence type="ECO:0000256" key="2">
    <source>
        <dbReference type="SAM" id="MobiDB-lite"/>
    </source>
</evidence>
<name>A0A8S1HQ25_9PELO</name>
<dbReference type="GO" id="GO:0000056">
    <property type="term" value="P:ribosomal small subunit export from nucleus"/>
    <property type="evidence" value="ECO:0007669"/>
    <property type="project" value="TreeGrafter"/>
</dbReference>
<dbReference type="GO" id="GO:0030688">
    <property type="term" value="C:preribosome, small subunit precursor"/>
    <property type="evidence" value="ECO:0007669"/>
    <property type="project" value="TreeGrafter"/>
</dbReference>
<dbReference type="GO" id="GO:0000447">
    <property type="term" value="P:endonucleolytic cleavage in ITS1 to separate SSU-rRNA from 5.8S rRNA and LSU-rRNA from tricistronic rRNA transcript (SSU-rRNA, 5.8S rRNA, LSU-rRNA)"/>
    <property type="evidence" value="ECO:0007669"/>
    <property type="project" value="TreeGrafter"/>
</dbReference>
<evidence type="ECO:0000313" key="4">
    <source>
        <dbReference type="Proteomes" id="UP000835052"/>
    </source>
</evidence>
<dbReference type="GO" id="GO:0005730">
    <property type="term" value="C:nucleolus"/>
    <property type="evidence" value="ECO:0007669"/>
    <property type="project" value="TreeGrafter"/>
</dbReference>
<comment type="caution">
    <text evidence="3">The sequence shown here is derived from an EMBL/GenBank/DDBJ whole genome shotgun (WGS) entry which is preliminary data.</text>
</comment>
<dbReference type="InterPro" id="IPR040000">
    <property type="entry name" value="NOP9"/>
</dbReference>
<dbReference type="GO" id="GO:0000480">
    <property type="term" value="P:endonucleolytic cleavage in 5'-ETS of tricistronic rRNA transcript (SSU-rRNA, 5.8S rRNA, LSU-rRNA)"/>
    <property type="evidence" value="ECO:0007669"/>
    <property type="project" value="TreeGrafter"/>
</dbReference>
<evidence type="ECO:0008006" key="5">
    <source>
        <dbReference type="Google" id="ProtNLM"/>
    </source>
</evidence>
<dbReference type="EMBL" id="CAJGYM010000052">
    <property type="protein sequence ID" value="CAD6195220.1"/>
    <property type="molecule type" value="Genomic_DNA"/>
</dbReference>
<dbReference type="InterPro" id="IPR001313">
    <property type="entry name" value="Pumilio_RNA-bd_rpt"/>
</dbReference>
<dbReference type="InterPro" id="IPR011989">
    <property type="entry name" value="ARM-like"/>
</dbReference>
<dbReference type="SUPFAM" id="SSF48371">
    <property type="entry name" value="ARM repeat"/>
    <property type="match status" value="1"/>
</dbReference>
<sequence length="600" mass="69201">MTRKRKNVENGDEGGTIPGYGYVGPKNEDPPLEDQSEQYEQWRSQQERRPFPNKNHRLGGAPYGERASWNEKKSNFDQRQDFQQFGRQEERKYREFPKEVVSYLRKMEQLKKEQKLEDVMLETCAREIAGMETQLLEFREACTVVENVFGSSASGAVLFLSALTRLKHKQLLELLFTGTSARTVEKLIFCMHPVASIEHVQVIAKFADLLCDNWKDTIFDQSASFVMRCIVRVVSGLGPRKNATLGFMLEEAEFTNNEVKAELKSIYEKIAQLAFDFKLNSGEENEMMVSFVLQGVANAEANWKSGRVDEYVQNIVSKEHAAESIQKLWCGKNSSRFWECIVAVCREETRSAIWMASLADNFHFYCTHEFANFPLQHFMINATSFELANEIADGIFGQIPELLANHREGVVRAALHCVARHESLQEPILKQLRTVSNKTSFLYNVLTNNRYDGEVFDVEKSTLQGSLLLALLLRFTKTKTLSACIDIIPPETVREMATNKTANHVIQEIFLSKTLDSETKTKVADSLQEDWESVINTTYGSFVFEKVWEWYEVRKKIEVMQKLSQAKGSTKFFKFAMLKCDLQLFRKNRVEWINKWKKKK</sequence>
<keyword evidence="1" id="KW-0677">Repeat</keyword>